<feature type="domain" description="Amidohydrolase 3" evidence="1">
    <location>
        <begin position="49"/>
        <end position="493"/>
    </location>
</feature>
<accession>A0A4Y9FUC7</accession>
<dbReference type="RefSeq" id="WP_135115123.1">
    <property type="nucleotide sequence ID" value="NZ_JADGLL010000035.1"/>
</dbReference>
<dbReference type="PANTHER" id="PTHR22642:SF2">
    <property type="entry name" value="PROTEIN LONG AFTER FAR-RED 3"/>
    <property type="match status" value="1"/>
</dbReference>
<dbReference type="Gene3D" id="3.20.20.140">
    <property type="entry name" value="Metal-dependent hydrolases"/>
    <property type="match status" value="1"/>
</dbReference>
<dbReference type="Proteomes" id="UP000298358">
    <property type="component" value="Unassembled WGS sequence"/>
</dbReference>
<name>A0A4Y9FUC7_9MICO</name>
<dbReference type="Pfam" id="PF07969">
    <property type="entry name" value="Amidohydro_3"/>
    <property type="match status" value="1"/>
</dbReference>
<dbReference type="PANTHER" id="PTHR22642">
    <property type="entry name" value="IMIDAZOLONEPROPIONASE"/>
    <property type="match status" value="1"/>
</dbReference>
<dbReference type="SUPFAM" id="SSF51556">
    <property type="entry name" value="Metallo-dependent hydrolases"/>
    <property type="match status" value="1"/>
</dbReference>
<dbReference type="GO" id="GO:0016810">
    <property type="term" value="F:hydrolase activity, acting on carbon-nitrogen (but not peptide) bonds"/>
    <property type="evidence" value="ECO:0007669"/>
    <property type="project" value="InterPro"/>
</dbReference>
<comment type="caution">
    <text evidence="2">The sequence shown here is derived from an EMBL/GenBank/DDBJ whole genome shotgun (WGS) entry which is preliminary data.</text>
</comment>
<evidence type="ECO:0000259" key="1">
    <source>
        <dbReference type="Pfam" id="PF07969"/>
    </source>
</evidence>
<dbReference type="InterPro" id="IPR013108">
    <property type="entry name" value="Amidohydro_3"/>
</dbReference>
<reference evidence="2 3" key="1">
    <citation type="submission" date="2019-03" db="EMBL/GenBank/DDBJ databases">
        <title>Diversity of the mouse oral microbiome.</title>
        <authorList>
            <person name="Joseph S."/>
            <person name="Aduse-Opoku J."/>
            <person name="Curtis M."/>
            <person name="Wade W."/>
            <person name="Hashim A."/>
        </authorList>
    </citation>
    <scope>NUCLEOTIDE SEQUENCE [LARGE SCALE GENOMIC DNA]</scope>
    <source>
        <strain evidence="2 3">P1012</strain>
    </source>
</reference>
<sequence>MSVARGETIAAVTNATLLGAAEPVDLHLADGRIAEVSPAGSTAATGPALDAGGRTVLPGFWDHHVHTVQAALWAERTNLLGAASAAEAARAMAASPALGDGRKVGMGMRDALWPDEPTFELLDAATGEVPTYILNSDLHSMWINSAAARREGLPEGLGPILREMDCFRVSGVINAVDDARSDTLMAQLGRQAASRGLVGIVDLQWTWTEPMWTRRIANGFDWLRVDIDFYPEHLPRAIAEGMRSGDVARGAADSLAVFHALKLVTDGSIGTRTAACTHHYADDHGNFGAITIEADAVTDYLRQATAAGIRVAVHAIGDLANANALDAFEATGAAGTIEHAQLVQPSDLARMARLGVAASIQPEHALDDRDIVDRVWADQTAIAYPGRSLQRAGVVMQLGSDAPVAPLDPWMAIASAVYRQNSERAAWRSAEAIDLETAIAASTHAGSGPNAQRIAAGQVADLVICDSDPATAAPLELRTMPVGATLLGGRITHLG</sequence>
<evidence type="ECO:0000313" key="2">
    <source>
        <dbReference type="EMBL" id="TFU32115.1"/>
    </source>
</evidence>
<dbReference type="InterPro" id="IPR032466">
    <property type="entry name" value="Metal_Hydrolase"/>
</dbReference>
<dbReference type="InterPro" id="IPR011059">
    <property type="entry name" value="Metal-dep_hydrolase_composite"/>
</dbReference>
<organism evidence="2 3">
    <name type="scientific">Microbacterium paludicola</name>
    <dbReference type="NCBI Taxonomy" id="300019"/>
    <lineage>
        <taxon>Bacteria</taxon>
        <taxon>Bacillati</taxon>
        <taxon>Actinomycetota</taxon>
        <taxon>Actinomycetes</taxon>
        <taxon>Micrococcales</taxon>
        <taxon>Microbacteriaceae</taxon>
        <taxon>Microbacterium</taxon>
    </lineage>
</organism>
<dbReference type="OrthoDB" id="3238066at2"/>
<dbReference type="Gene3D" id="3.10.310.70">
    <property type="match status" value="1"/>
</dbReference>
<protein>
    <submittedName>
        <fullName evidence="2">Metal-dependent hydrolase</fullName>
    </submittedName>
</protein>
<proteinExistence type="predicted"/>
<dbReference type="EMBL" id="SPQB01000035">
    <property type="protein sequence ID" value="TFU32115.1"/>
    <property type="molecule type" value="Genomic_DNA"/>
</dbReference>
<dbReference type="SUPFAM" id="SSF51338">
    <property type="entry name" value="Composite domain of metallo-dependent hydrolases"/>
    <property type="match status" value="1"/>
</dbReference>
<keyword evidence="3" id="KW-1185">Reference proteome</keyword>
<gene>
    <name evidence="2" type="ORF">E4U02_12250</name>
</gene>
<dbReference type="Gene3D" id="2.30.40.10">
    <property type="entry name" value="Urease, subunit C, domain 1"/>
    <property type="match status" value="1"/>
</dbReference>
<evidence type="ECO:0000313" key="3">
    <source>
        <dbReference type="Proteomes" id="UP000298358"/>
    </source>
</evidence>
<keyword evidence="2" id="KW-0378">Hydrolase</keyword>
<dbReference type="AlphaFoldDB" id="A0A4Y9FUC7"/>